<dbReference type="GO" id="GO:0003677">
    <property type="term" value="F:DNA binding"/>
    <property type="evidence" value="ECO:0007669"/>
    <property type="project" value="UniProtKB-KW"/>
</dbReference>
<keyword evidence="4" id="KW-0235">DNA replication</keyword>
<dbReference type="EMBL" id="VXIS01000244">
    <property type="protein sequence ID" value="KAA8895787.1"/>
    <property type="molecule type" value="Genomic_DNA"/>
</dbReference>
<feature type="compositionally biased region" description="Polar residues" evidence="8">
    <location>
        <begin position="1"/>
        <end position="17"/>
    </location>
</feature>
<feature type="region of interest" description="Disordered" evidence="8">
    <location>
        <begin position="1"/>
        <end position="45"/>
    </location>
</feature>
<comment type="similarity">
    <text evidence="2">Belongs to the DNA polymerase epsilon subunit B family.</text>
</comment>
<reference evidence="11 12" key="1">
    <citation type="submission" date="2019-09" db="EMBL/GenBank/DDBJ databases">
        <title>Draft genome of the ectomycorrhizal ascomycete Sphaerosporella brunnea.</title>
        <authorList>
            <consortium name="DOE Joint Genome Institute"/>
            <person name="Benucci G.M."/>
            <person name="Marozzi G."/>
            <person name="Antonielli L."/>
            <person name="Sanchez S."/>
            <person name="Marco P."/>
            <person name="Wang X."/>
            <person name="Falini L.B."/>
            <person name="Barry K."/>
            <person name="Haridas S."/>
            <person name="Lipzen A."/>
            <person name="Labutti K."/>
            <person name="Grigoriev I.V."/>
            <person name="Murat C."/>
            <person name="Martin F."/>
            <person name="Albertini E."/>
            <person name="Donnini D."/>
            <person name="Bonito G."/>
        </authorList>
    </citation>
    <scope>NUCLEOTIDE SEQUENCE [LARGE SCALE GENOMIC DNA]</scope>
    <source>
        <strain evidence="11 12">Sb_GMNB300</strain>
    </source>
</reference>
<comment type="subcellular location">
    <subcellularLocation>
        <location evidence="1">Nucleus</location>
    </subcellularLocation>
</comment>
<accession>A0A5J5EM74</accession>
<keyword evidence="6" id="KW-0539">Nucleus</keyword>
<evidence type="ECO:0000256" key="8">
    <source>
        <dbReference type="SAM" id="MobiDB-lite"/>
    </source>
</evidence>
<dbReference type="PANTHER" id="PTHR12708:SF0">
    <property type="entry name" value="DNA POLYMERASE EPSILON SUBUNIT 2"/>
    <property type="match status" value="1"/>
</dbReference>
<dbReference type="Proteomes" id="UP000326924">
    <property type="component" value="Unassembled WGS sequence"/>
</dbReference>
<gene>
    <name evidence="10" type="ORF">FN846DRAFT_314578</name>
    <name evidence="11" type="ORF">FN846DRAFT_314591</name>
</gene>
<evidence type="ECO:0000256" key="4">
    <source>
        <dbReference type="ARBA" id="ARBA00022705"/>
    </source>
</evidence>
<evidence type="ECO:0000313" key="10">
    <source>
        <dbReference type="EMBL" id="KAA8895787.1"/>
    </source>
</evidence>
<evidence type="ECO:0000313" key="11">
    <source>
        <dbReference type="EMBL" id="KAA8895788.1"/>
    </source>
</evidence>
<feature type="domain" description="DNA polymerase alpha/delta/epsilon subunit B" evidence="9">
    <location>
        <begin position="413"/>
        <end position="644"/>
    </location>
</feature>
<evidence type="ECO:0000256" key="2">
    <source>
        <dbReference type="ARBA" id="ARBA00009560"/>
    </source>
</evidence>
<evidence type="ECO:0000256" key="6">
    <source>
        <dbReference type="ARBA" id="ARBA00023242"/>
    </source>
</evidence>
<keyword evidence="5" id="KW-0238">DNA-binding</keyword>
<keyword evidence="12" id="KW-1185">Reference proteome</keyword>
<dbReference type="Pfam" id="PF04042">
    <property type="entry name" value="DNA_pol_E_B"/>
    <property type="match status" value="1"/>
</dbReference>
<dbReference type="OrthoDB" id="10254730at2759"/>
<name>A0A5J5EM74_9PEZI</name>
<proteinExistence type="inferred from homology"/>
<dbReference type="GO" id="GO:0006261">
    <property type="term" value="P:DNA-templated DNA replication"/>
    <property type="evidence" value="ECO:0007669"/>
    <property type="project" value="InterPro"/>
</dbReference>
<evidence type="ECO:0000313" key="12">
    <source>
        <dbReference type="Proteomes" id="UP000326924"/>
    </source>
</evidence>
<evidence type="ECO:0000256" key="3">
    <source>
        <dbReference type="ARBA" id="ARBA00016011"/>
    </source>
</evidence>
<evidence type="ECO:0000256" key="1">
    <source>
        <dbReference type="ARBA" id="ARBA00004123"/>
    </source>
</evidence>
<dbReference type="InterPro" id="IPR016266">
    <property type="entry name" value="POLE2"/>
</dbReference>
<dbReference type="InParanoid" id="A0A5J5EM74"/>
<dbReference type="PANTHER" id="PTHR12708">
    <property type="entry name" value="DNA POLYMERASE EPSILON SUBUNIT B"/>
    <property type="match status" value="1"/>
</dbReference>
<organism evidence="11 12">
    <name type="scientific">Sphaerosporella brunnea</name>
    <dbReference type="NCBI Taxonomy" id="1250544"/>
    <lineage>
        <taxon>Eukaryota</taxon>
        <taxon>Fungi</taxon>
        <taxon>Dikarya</taxon>
        <taxon>Ascomycota</taxon>
        <taxon>Pezizomycotina</taxon>
        <taxon>Pezizomycetes</taxon>
        <taxon>Pezizales</taxon>
        <taxon>Pyronemataceae</taxon>
        <taxon>Sphaerosporella</taxon>
    </lineage>
</organism>
<evidence type="ECO:0000259" key="9">
    <source>
        <dbReference type="Pfam" id="PF04042"/>
    </source>
</evidence>
<dbReference type="AlphaFoldDB" id="A0A5J5EM74"/>
<dbReference type="InterPro" id="IPR007185">
    <property type="entry name" value="DNA_pol_a/d/e_bsu"/>
</dbReference>
<evidence type="ECO:0000256" key="7">
    <source>
        <dbReference type="ARBA" id="ARBA00032930"/>
    </source>
</evidence>
<evidence type="ECO:0000256" key="5">
    <source>
        <dbReference type="ARBA" id="ARBA00023125"/>
    </source>
</evidence>
<dbReference type="GO" id="GO:0008622">
    <property type="term" value="C:epsilon DNA polymerase complex"/>
    <property type="evidence" value="ECO:0007669"/>
    <property type="project" value="InterPro"/>
</dbReference>
<dbReference type="GO" id="GO:0042276">
    <property type="term" value="P:error-prone translesion synthesis"/>
    <property type="evidence" value="ECO:0007669"/>
    <property type="project" value="TreeGrafter"/>
</dbReference>
<comment type="caution">
    <text evidence="11">The sequence shown here is derived from an EMBL/GenBank/DDBJ whole genome shotgun (WGS) entry which is preliminary data.</text>
</comment>
<dbReference type="EMBL" id="VXIS01000244">
    <property type="protein sequence ID" value="KAA8895788.1"/>
    <property type="molecule type" value="Genomic_DNA"/>
</dbReference>
<protein>
    <recommendedName>
        <fullName evidence="3">DNA polymerase epsilon subunit B</fullName>
    </recommendedName>
    <alternativeName>
        <fullName evidence="7">DNA polymerase II subunit 2</fullName>
    </alternativeName>
</protein>
<dbReference type="FunCoup" id="A0A5J5EM74">
    <property type="interactions" value="810"/>
</dbReference>
<sequence length="684" mass="75114">MPPQLPQNKPAKSTLSSFLRRPPPAPPPSSELTSDPFVPLPPSSIRHSPAPAPRVLAVEIPLSILRPIAFRVFTKKHNLTLKSDALALLCQFVGRKCGADWRDSGAGEKLLDEIARRWKRAEAAGKILVDGGDSLKSVLKSFDVPTAANSPALSRTNSNLSAMELAGDIPSSMLMAGGTGDVEMSMPEEARDEIEDNVDPNDFLKIVDAFEMPKTVYNVSKKMFERGQKPSFFPPPSAKTALFRARYNTLYSRLQRNESFLAPTYSKSAPSGAPKSHYKLTPISALLGRAGQNFMLFGMLGHSPSGHLSLYDPTGEIALDMSLAQLLPHADANWVCPGMFMVLDGVYEEDGRFTVFTLLSPPPERREQSADVFGHVDFLGNGVSLDMSHLTHGGPQGRTMRRIEEALSHVRWVAVGELHLDVPRTLEALRHLFTRYSSDPPLVFILAGSFSSIPVTPGDAPSVRVYKENFDALASLLADFPSICAQSTLLFVPGDNDPWASTFSGGSASAWPRKGVPEVFLNRVKRVVSDVRCASNPCRLGYFTSEVVVCRDDVAGRFQRSAIRFSKARSAEEMDLDGHDTPPPVVDTDTKLVRKLVKTLLDQGTLSPFPLSKRPVLWDFAAHALALYPLPTALFLIEPNIHPFAVTYESCHVMNPGRFLVRHRASWVEYAPAERKGVVFEEGF</sequence>